<dbReference type="Pfam" id="PF12802">
    <property type="entry name" value="MarR_2"/>
    <property type="match status" value="1"/>
</dbReference>
<comment type="caution">
    <text evidence="2">The sequence shown here is derived from an EMBL/GenBank/DDBJ whole genome shotgun (WGS) entry which is preliminary data.</text>
</comment>
<evidence type="ECO:0000313" key="2">
    <source>
        <dbReference type="EMBL" id="MDR6268012.1"/>
    </source>
</evidence>
<organism evidence="2 3">
    <name type="scientific">Arthrobacter russicus</name>
    <dbReference type="NCBI Taxonomy" id="172040"/>
    <lineage>
        <taxon>Bacteria</taxon>
        <taxon>Bacillati</taxon>
        <taxon>Actinomycetota</taxon>
        <taxon>Actinomycetes</taxon>
        <taxon>Micrococcales</taxon>
        <taxon>Micrococcaceae</taxon>
        <taxon>Arthrobacter</taxon>
    </lineage>
</organism>
<sequence length="181" mass="20199">MGFDQQGGKILDKGMSRVAKAGTRPSGGGYWYPEARRPSSVDVLNLLRSYRESEQKMRARTRSSMKMGESDLIALRFLLRAQKAGEIVLQRDIANLLNITSASTTSLVDRLCKSGHVRRIPHPTDRRAVVVEATVETDQEVRETLGVMHARMIEAVDSLSDEDADTVARFLILLNDAIRED</sequence>
<dbReference type="PANTHER" id="PTHR33164">
    <property type="entry name" value="TRANSCRIPTIONAL REGULATOR, MARR FAMILY"/>
    <property type="match status" value="1"/>
</dbReference>
<dbReference type="InterPro" id="IPR039422">
    <property type="entry name" value="MarR/SlyA-like"/>
</dbReference>
<dbReference type="InterPro" id="IPR036388">
    <property type="entry name" value="WH-like_DNA-bd_sf"/>
</dbReference>
<dbReference type="Gene3D" id="1.10.10.10">
    <property type="entry name" value="Winged helix-like DNA-binding domain superfamily/Winged helix DNA-binding domain"/>
    <property type="match status" value="1"/>
</dbReference>
<dbReference type="InterPro" id="IPR036390">
    <property type="entry name" value="WH_DNA-bd_sf"/>
</dbReference>
<dbReference type="PROSITE" id="PS50995">
    <property type="entry name" value="HTH_MARR_2"/>
    <property type="match status" value="1"/>
</dbReference>
<protein>
    <submittedName>
        <fullName evidence="2">DNA-binding MarR family transcriptional regulator</fullName>
    </submittedName>
</protein>
<gene>
    <name evidence="2" type="ORF">JOE69_000250</name>
</gene>
<evidence type="ECO:0000313" key="3">
    <source>
        <dbReference type="Proteomes" id="UP001185069"/>
    </source>
</evidence>
<dbReference type="SUPFAM" id="SSF46785">
    <property type="entry name" value="Winged helix' DNA-binding domain"/>
    <property type="match status" value="1"/>
</dbReference>
<name>A0ABU1J6G8_9MICC</name>
<feature type="domain" description="HTH marR-type" evidence="1">
    <location>
        <begin position="43"/>
        <end position="176"/>
    </location>
</feature>
<accession>A0ABU1J6G8</accession>
<keyword evidence="3" id="KW-1185">Reference proteome</keyword>
<dbReference type="RefSeq" id="WP_309795393.1">
    <property type="nucleotide sequence ID" value="NZ_BAAAHY010000006.1"/>
</dbReference>
<keyword evidence="2" id="KW-0238">DNA-binding</keyword>
<dbReference type="InterPro" id="IPR000835">
    <property type="entry name" value="HTH_MarR-typ"/>
</dbReference>
<dbReference type="GO" id="GO:0003677">
    <property type="term" value="F:DNA binding"/>
    <property type="evidence" value="ECO:0007669"/>
    <property type="project" value="UniProtKB-KW"/>
</dbReference>
<dbReference type="Proteomes" id="UP001185069">
    <property type="component" value="Unassembled WGS sequence"/>
</dbReference>
<dbReference type="PANTHER" id="PTHR33164:SF99">
    <property type="entry name" value="MARR FAMILY REGULATORY PROTEIN"/>
    <property type="match status" value="1"/>
</dbReference>
<evidence type="ECO:0000259" key="1">
    <source>
        <dbReference type="PROSITE" id="PS50995"/>
    </source>
</evidence>
<reference evidence="2 3" key="1">
    <citation type="submission" date="2023-07" db="EMBL/GenBank/DDBJ databases">
        <title>Sequencing the genomes of 1000 actinobacteria strains.</title>
        <authorList>
            <person name="Klenk H.-P."/>
        </authorList>
    </citation>
    <scope>NUCLEOTIDE SEQUENCE [LARGE SCALE GENOMIC DNA]</scope>
    <source>
        <strain evidence="2 3">DSM 14555</strain>
    </source>
</reference>
<dbReference type="SMART" id="SM00347">
    <property type="entry name" value="HTH_MARR"/>
    <property type="match status" value="1"/>
</dbReference>
<dbReference type="EMBL" id="JAVDQF010000001">
    <property type="protein sequence ID" value="MDR6268012.1"/>
    <property type="molecule type" value="Genomic_DNA"/>
</dbReference>
<proteinExistence type="predicted"/>